<evidence type="ECO:0000313" key="1">
    <source>
        <dbReference type="EMBL" id="KAI0049073.1"/>
    </source>
</evidence>
<comment type="caution">
    <text evidence="1">The sequence shown here is derived from an EMBL/GenBank/DDBJ whole genome shotgun (WGS) entry which is preliminary data.</text>
</comment>
<reference evidence="1" key="1">
    <citation type="submission" date="2021-02" db="EMBL/GenBank/DDBJ databases">
        <authorList>
            <consortium name="DOE Joint Genome Institute"/>
            <person name="Ahrendt S."/>
            <person name="Looney B.P."/>
            <person name="Miyauchi S."/>
            <person name="Morin E."/>
            <person name="Drula E."/>
            <person name="Courty P.E."/>
            <person name="Chicoki N."/>
            <person name="Fauchery L."/>
            <person name="Kohler A."/>
            <person name="Kuo A."/>
            <person name="Labutti K."/>
            <person name="Pangilinan J."/>
            <person name="Lipzen A."/>
            <person name="Riley R."/>
            <person name="Andreopoulos W."/>
            <person name="He G."/>
            <person name="Johnson J."/>
            <person name="Barry K.W."/>
            <person name="Grigoriev I.V."/>
            <person name="Nagy L."/>
            <person name="Hibbett D."/>
            <person name="Henrissat B."/>
            <person name="Matheny P.B."/>
            <person name="Labbe J."/>
            <person name="Martin F."/>
        </authorList>
    </citation>
    <scope>NUCLEOTIDE SEQUENCE</scope>
    <source>
        <strain evidence="1">FP105234-sp</strain>
    </source>
</reference>
<proteinExistence type="predicted"/>
<sequence length="375" mass="42356">MSVIVMDSTRQTYGPFPPRLQDTSQSSAAPTMRPATFPSPSYLHHPAQPSHPQHVSYPAGLPPPAYPPVNPVFASQPVSGPTNPYFIFPERPPPIPPIPRVLGLARHLRQSLGHEPRPPPEHVPPLPQARYDVQEVRQRASESRSAPPVHEQRAPQPSGRSRAHRTFIPERPQPQPIPLPTPSPPHSTTRTPHILYRSHRMGSLRFCDAEGLDGWLTPEYPCHFRTTLYVARDSSEPPHGVTTEFTSVTQYMHARKALLSNDVAAFRLIVGFAAPPRNLRALENQVLHHDERVWAQEKYGIAVEGCRLKFEQNPELRRRLRRVRENELIYCDPADSDWGIGYDVENVPIDRSLWGRNLLGKALEEVQNGLIHPRP</sequence>
<name>A0ACB8RZT5_9AGAM</name>
<dbReference type="Proteomes" id="UP000814033">
    <property type="component" value="Unassembled WGS sequence"/>
</dbReference>
<gene>
    <name evidence="1" type="ORF">FA95DRAFT_1557344</name>
</gene>
<evidence type="ECO:0000313" key="2">
    <source>
        <dbReference type="Proteomes" id="UP000814033"/>
    </source>
</evidence>
<accession>A0ACB8RZT5</accession>
<protein>
    <submittedName>
        <fullName evidence="1">Uncharacterized protein</fullName>
    </submittedName>
</protein>
<organism evidence="1 2">
    <name type="scientific">Auriscalpium vulgare</name>
    <dbReference type="NCBI Taxonomy" id="40419"/>
    <lineage>
        <taxon>Eukaryota</taxon>
        <taxon>Fungi</taxon>
        <taxon>Dikarya</taxon>
        <taxon>Basidiomycota</taxon>
        <taxon>Agaricomycotina</taxon>
        <taxon>Agaricomycetes</taxon>
        <taxon>Russulales</taxon>
        <taxon>Auriscalpiaceae</taxon>
        <taxon>Auriscalpium</taxon>
    </lineage>
</organism>
<dbReference type="EMBL" id="MU275878">
    <property type="protein sequence ID" value="KAI0049073.1"/>
    <property type="molecule type" value="Genomic_DNA"/>
</dbReference>
<keyword evidence="2" id="KW-1185">Reference proteome</keyword>
<reference evidence="1" key="2">
    <citation type="journal article" date="2022" name="New Phytol.">
        <title>Evolutionary transition to the ectomycorrhizal habit in the genomes of a hyperdiverse lineage of mushroom-forming fungi.</title>
        <authorList>
            <person name="Looney B."/>
            <person name="Miyauchi S."/>
            <person name="Morin E."/>
            <person name="Drula E."/>
            <person name="Courty P.E."/>
            <person name="Kohler A."/>
            <person name="Kuo A."/>
            <person name="LaButti K."/>
            <person name="Pangilinan J."/>
            <person name="Lipzen A."/>
            <person name="Riley R."/>
            <person name="Andreopoulos W."/>
            <person name="He G."/>
            <person name="Johnson J."/>
            <person name="Nolan M."/>
            <person name="Tritt A."/>
            <person name="Barry K.W."/>
            <person name="Grigoriev I.V."/>
            <person name="Nagy L.G."/>
            <person name="Hibbett D."/>
            <person name="Henrissat B."/>
            <person name="Matheny P.B."/>
            <person name="Labbe J."/>
            <person name="Martin F.M."/>
        </authorList>
    </citation>
    <scope>NUCLEOTIDE SEQUENCE</scope>
    <source>
        <strain evidence="1">FP105234-sp</strain>
    </source>
</reference>